<feature type="transmembrane region" description="Helical" evidence="1">
    <location>
        <begin position="17"/>
        <end position="33"/>
    </location>
</feature>
<keyword evidence="1" id="KW-0472">Membrane</keyword>
<reference evidence="2 3" key="1">
    <citation type="submission" date="2016-10" db="EMBL/GenBank/DDBJ databases">
        <authorList>
            <person name="de Groot N.N."/>
        </authorList>
    </citation>
    <scope>NUCLEOTIDE SEQUENCE [LARGE SCALE GENOMIC DNA]</scope>
    <source>
        <strain evidence="2 3">DSM 15230</strain>
    </source>
</reference>
<gene>
    <name evidence="2" type="ORF">SAMN02910343_01311</name>
</gene>
<organism evidence="2 3">
    <name type="scientific">Allisonella histaminiformans</name>
    <dbReference type="NCBI Taxonomy" id="209880"/>
    <lineage>
        <taxon>Bacteria</taxon>
        <taxon>Bacillati</taxon>
        <taxon>Bacillota</taxon>
        <taxon>Negativicutes</taxon>
        <taxon>Veillonellales</taxon>
        <taxon>Veillonellaceae</taxon>
        <taxon>Allisonella</taxon>
    </lineage>
</organism>
<evidence type="ECO:0000313" key="2">
    <source>
        <dbReference type="EMBL" id="SDA56186.1"/>
    </source>
</evidence>
<sequence length="190" mass="21640">MTTSPCRHSPFLSRTGNVLHAFLLLAFTLLSFYKNAIPRIRLQIGFAHLQKDSTNGLFIKNKDQKESNSFEILSGFLCPEVEDFLYNERSSTALWFCLKRNLKSFWSDVLSLRGTPSNSRSAFSFTRKCHTQYPPLVEANVLASAQPCFLMLRHSLMSLGSYSPVKPLGFTPPWKRKLFGSEPPAHIPYF</sequence>
<name>A0A1G5WEK9_9FIRM</name>
<keyword evidence="1" id="KW-0812">Transmembrane</keyword>
<dbReference type="AlphaFoldDB" id="A0A1G5WEK9"/>
<protein>
    <submittedName>
        <fullName evidence="2">Uncharacterized protein</fullName>
    </submittedName>
</protein>
<accession>A0A1G5WEK9</accession>
<dbReference type="Proteomes" id="UP000199689">
    <property type="component" value="Unassembled WGS sequence"/>
</dbReference>
<dbReference type="EMBL" id="FMXA01000018">
    <property type="protein sequence ID" value="SDA56186.1"/>
    <property type="molecule type" value="Genomic_DNA"/>
</dbReference>
<proteinExistence type="predicted"/>
<evidence type="ECO:0000313" key="3">
    <source>
        <dbReference type="Proteomes" id="UP000199689"/>
    </source>
</evidence>
<evidence type="ECO:0000256" key="1">
    <source>
        <dbReference type="SAM" id="Phobius"/>
    </source>
</evidence>
<keyword evidence="1" id="KW-1133">Transmembrane helix</keyword>
<keyword evidence="3" id="KW-1185">Reference proteome</keyword>